<evidence type="ECO:0000313" key="2">
    <source>
        <dbReference type="EMBL" id="KAF3771183.1"/>
    </source>
</evidence>
<evidence type="ECO:0000256" key="1">
    <source>
        <dbReference type="SAM" id="MobiDB-lite"/>
    </source>
</evidence>
<dbReference type="AlphaFoldDB" id="A0A9P5CUA3"/>
<reference evidence="2" key="1">
    <citation type="journal article" date="2020" name="Phytopathology">
        <title>Genome sequence of the chestnut blight fungus Cryphonectria parasitica EP155: A fundamental resource for an archetypical invasive plant pathogen.</title>
        <authorList>
            <person name="Crouch J.A."/>
            <person name="Dawe A."/>
            <person name="Aerts A."/>
            <person name="Barry K."/>
            <person name="Churchill A.C.L."/>
            <person name="Grimwood J."/>
            <person name="Hillman B."/>
            <person name="Milgroom M.G."/>
            <person name="Pangilinan J."/>
            <person name="Smith M."/>
            <person name="Salamov A."/>
            <person name="Schmutz J."/>
            <person name="Yadav J."/>
            <person name="Grigoriev I.V."/>
            <person name="Nuss D."/>
        </authorList>
    </citation>
    <scope>NUCLEOTIDE SEQUENCE</scope>
    <source>
        <strain evidence="2">EP155</strain>
    </source>
</reference>
<sequence>MDHEPSRTPTQHDRPKGSAGRGINEPVVFEVFVEENSSQDIGPWAFTVWVEARHKGEVVGFCLGLLIKRECIEARNGVKKPLMEAMLALSDCLGTLFTAPKVFREDGVIPTNVVDILDGGQLFPKREYAASLGKGSLEQPINRAWFLMLGDIHVNPQYRRLGIGGNMVRRALERVSWEAYRANRPLFAGAGPSRVDHGKIAAGPEEREVDRYAARQAEVFWQVVGFRKHKAPDLGLPWAWHFWGSGQSLLLEKNVVVPDPLPPLRKDRPPMPPQLELSSYRPVADSARSTAPSQAWPPVPPWALHQPGDLATAQGYGLYSPYITRSGVNAEAQPLQSRPLPTPQSDSPDDISHSTS</sequence>
<protein>
    <submittedName>
        <fullName evidence="2">Uncharacterized protein</fullName>
    </submittedName>
</protein>
<dbReference type="CDD" id="cd04301">
    <property type="entry name" value="NAT_SF"/>
    <property type="match status" value="1"/>
</dbReference>
<name>A0A9P5CUA3_CRYP1</name>
<dbReference type="GeneID" id="63842200"/>
<keyword evidence="3" id="KW-1185">Reference proteome</keyword>
<dbReference type="Proteomes" id="UP000803844">
    <property type="component" value="Unassembled WGS sequence"/>
</dbReference>
<feature type="region of interest" description="Disordered" evidence="1">
    <location>
        <begin position="262"/>
        <end position="299"/>
    </location>
</feature>
<dbReference type="RefSeq" id="XP_040782144.1">
    <property type="nucleotide sequence ID" value="XM_040925071.1"/>
</dbReference>
<dbReference type="OrthoDB" id="5241343at2759"/>
<dbReference type="SUPFAM" id="SSF55729">
    <property type="entry name" value="Acyl-CoA N-acyltransferases (Nat)"/>
    <property type="match status" value="1"/>
</dbReference>
<dbReference type="InterPro" id="IPR016181">
    <property type="entry name" value="Acyl_CoA_acyltransferase"/>
</dbReference>
<proteinExistence type="predicted"/>
<feature type="region of interest" description="Disordered" evidence="1">
    <location>
        <begin position="329"/>
        <end position="356"/>
    </location>
</feature>
<accession>A0A9P5CUA3</accession>
<evidence type="ECO:0000313" key="3">
    <source>
        <dbReference type="Proteomes" id="UP000803844"/>
    </source>
</evidence>
<organism evidence="2 3">
    <name type="scientific">Cryphonectria parasitica (strain ATCC 38755 / EP155)</name>
    <dbReference type="NCBI Taxonomy" id="660469"/>
    <lineage>
        <taxon>Eukaryota</taxon>
        <taxon>Fungi</taxon>
        <taxon>Dikarya</taxon>
        <taxon>Ascomycota</taxon>
        <taxon>Pezizomycotina</taxon>
        <taxon>Sordariomycetes</taxon>
        <taxon>Sordariomycetidae</taxon>
        <taxon>Diaporthales</taxon>
        <taxon>Cryphonectriaceae</taxon>
        <taxon>Cryphonectria-Endothia species complex</taxon>
        <taxon>Cryphonectria</taxon>
    </lineage>
</organism>
<feature type="region of interest" description="Disordered" evidence="1">
    <location>
        <begin position="1"/>
        <end position="22"/>
    </location>
</feature>
<feature type="compositionally biased region" description="Basic and acidic residues" evidence="1">
    <location>
        <begin position="1"/>
        <end position="16"/>
    </location>
</feature>
<comment type="caution">
    <text evidence="2">The sequence shown here is derived from an EMBL/GenBank/DDBJ whole genome shotgun (WGS) entry which is preliminary data.</text>
</comment>
<gene>
    <name evidence="2" type="ORF">M406DRAFT_67508</name>
</gene>
<dbReference type="EMBL" id="MU032344">
    <property type="protein sequence ID" value="KAF3771183.1"/>
    <property type="molecule type" value="Genomic_DNA"/>
</dbReference>
<dbReference type="Gene3D" id="3.40.630.30">
    <property type="match status" value="1"/>
</dbReference>